<comment type="caution">
    <text evidence="2">The sequence shown here is derived from an EMBL/GenBank/DDBJ whole genome shotgun (WGS) entry which is preliminary data.</text>
</comment>
<sequence length="192" mass="20552">MVGSTRGRVRRMRFVAPLSALVAAGLIAAAAFGSSGGAATSNAQAQEIAKLRAQLALTQQDARLWQQLVQNFRPAKGLGLNSMSDHEVLMLPSGLLMALHFDSMNLAKAKNLNWVAVGIPGVFTKADQARVNKLYGPGVTHFHDLKTDVHGGKPGTKGVWFIHIGARNFTSPFGKVTQGKIDPNFMPTIPPK</sequence>
<keyword evidence="1" id="KW-0732">Signal</keyword>
<feature type="chain" id="PRO_5039622427" evidence="1">
    <location>
        <begin position="34"/>
        <end position="192"/>
    </location>
</feature>
<evidence type="ECO:0000313" key="3">
    <source>
        <dbReference type="Proteomes" id="UP000254134"/>
    </source>
</evidence>
<keyword evidence="3" id="KW-1185">Reference proteome</keyword>
<name>A0A7M2YV20_9ACTN</name>
<reference evidence="3" key="2">
    <citation type="journal article" date="2019" name="MicrobiologyOpen">
        <title>High-quality draft genome sequence of Gaiella occulta isolated from a 150 meter deep mineral water borehole and comparison with the genome sequences of other deep-branching lineages of the phylum Actinobacteria.</title>
        <authorList>
            <person name="Severino R."/>
            <person name="Froufe H.J.C."/>
            <person name="Barroso C."/>
            <person name="Albuquerque L."/>
            <person name="Lobo-da-Cunha A."/>
            <person name="da Costa M.S."/>
            <person name="Egas C."/>
        </authorList>
    </citation>
    <scope>NUCLEOTIDE SEQUENCE [LARGE SCALE GENOMIC DNA]</scope>
    <source>
        <strain evidence="3">F2-233</strain>
    </source>
</reference>
<feature type="signal peptide" evidence="1">
    <location>
        <begin position="1"/>
        <end position="33"/>
    </location>
</feature>
<dbReference type="Proteomes" id="UP000254134">
    <property type="component" value="Unassembled WGS sequence"/>
</dbReference>
<evidence type="ECO:0000313" key="2">
    <source>
        <dbReference type="EMBL" id="RDI73992.1"/>
    </source>
</evidence>
<evidence type="ECO:0000256" key="1">
    <source>
        <dbReference type="SAM" id="SignalP"/>
    </source>
</evidence>
<dbReference type="EMBL" id="QQZY01000005">
    <property type="protein sequence ID" value="RDI73992.1"/>
    <property type="molecule type" value="Genomic_DNA"/>
</dbReference>
<reference evidence="2 3" key="1">
    <citation type="submission" date="2018-07" db="EMBL/GenBank/DDBJ databases">
        <title>High-quality-draft genome sequence of Gaiella occulta.</title>
        <authorList>
            <person name="Severino R."/>
            <person name="Froufe H.J.C."/>
            <person name="Rainey F.A."/>
            <person name="Barroso C."/>
            <person name="Albuquerque L."/>
            <person name="Lobo-Da-Cunha A."/>
            <person name="Da Costa M.S."/>
            <person name="Egas C."/>
        </authorList>
    </citation>
    <scope>NUCLEOTIDE SEQUENCE [LARGE SCALE GENOMIC DNA]</scope>
    <source>
        <strain evidence="2 3">F2-233</strain>
    </source>
</reference>
<protein>
    <submittedName>
        <fullName evidence="2">Uncharacterized protein</fullName>
    </submittedName>
</protein>
<gene>
    <name evidence="2" type="ORF">Gocc_2089</name>
</gene>
<organism evidence="2 3">
    <name type="scientific">Gaiella occulta</name>
    <dbReference type="NCBI Taxonomy" id="1002870"/>
    <lineage>
        <taxon>Bacteria</taxon>
        <taxon>Bacillati</taxon>
        <taxon>Actinomycetota</taxon>
        <taxon>Thermoleophilia</taxon>
        <taxon>Gaiellales</taxon>
        <taxon>Gaiellaceae</taxon>
        <taxon>Gaiella</taxon>
    </lineage>
</organism>
<dbReference type="AlphaFoldDB" id="A0A7M2YV20"/>
<accession>A0A7M2YV20</accession>
<proteinExistence type="predicted"/>